<dbReference type="Proteomes" id="UP000821845">
    <property type="component" value="Chromosome 1"/>
</dbReference>
<dbReference type="EMBL" id="CM023481">
    <property type="protein sequence ID" value="KAH6944837.1"/>
    <property type="molecule type" value="Genomic_DNA"/>
</dbReference>
<reference evidence="1" key="1">
    <citation type="submission" date="2020-05" db="EMBL/GenBank/DDBJ databases">
        <title>Large-scale comparative analyses of tick genomes elucidate their genetic diversity and vector capacities.</title>
        <authorList>
            <person name="Jia N."/>
            <person name="Wang J."/>
            <person name="Shi W."/>
            <person name="Du L."/>
            <person name="Sun Y."/>
            <person name="Zhan W."/>
            <person name="Jiang J."/>
            <person name="Wang Q."/>
            <person name="Zhang B."/>
            <person name="Ji P."/>
            <person name="Sakyi L.B."/>
            <person name="Cui X."/>
            <person name="Yuan T."/>
            <person name="Jiang B."/>
            <person name="Yang W."/>
            <person name="Lam T.T.-Y."/>
            <person name="Chang Q."/>
            <person name="Ding S."/>
            <person name="Wang X."/>
            <person name="Zhu J."/>
            <person name="Ruan X."/>
            <person name="Zhao L."/>
            <person name="Wei J."/>
            <person name="Que T."/>
            <person name="Du C."/>
            <person name="Cheng J."/>
            <person name="Dai P."/>
            <person name="Han X."/>
            <person name="Huang E."/>
            <person name="Gao Y."/>
            <person name="Liu J."/>
            <person name="Shao H."/>
            <person name="Ye R."/>
            <person name="Li L."/>
            <person name="Wei W."/>
            <person name="Wang X."/>
            <person name="Wang C."/>
            <person name="Yang T."/>
            <person name="Huo Q."/>
            <person name="Li W."/>
            <person name="Guo W."/>
            <person name="Chen H."/>
            <person name="Zhou L."/>
            <person name="Ni X."/>
            <person name="Tian J."/>
            <person name="Zhou Y."/>
            <person name="Sheng Y."/>
            <person name="Liu T."/>
            <person name="Pan Y."/>
            <person name="Xia L."/>
            <person name="Li J."/>
            <person name="Zhao F."/>
            <person name="Cao W."/>
        </authorList>
    </citation>
    <scope>NUCLEOTIDE SEQUENCE</scope>
    <source>
        <strain evidence="1">Hyas-2018</strain>
    </source>
</reference>
<organism evidence="1 2">
    <name type="scientific">Hyalomma asiaticum</name>
    <name type="common">Tick</name>
    <dbReference type="NCBI Taxonomy" id="266040"/>
    <lineage>
        <taxon>Eukaryota</taxon>
        <taxon>Metazoa</taxon>
        <taxon>Ecdysozoa</taxon>
        <taxon>Arthropoda</taxon>
        <taxon>Chelicerata</taxon>
        <taxon>Arachnida</taxon>
        <taxon>Acari</taxon>
        <taxon>Parasitiformes</taxon>
        <taxon>Ixodida</taxon>
        <taxon>Ixodoidea</taxon>
        <taxon>Ixodidae</taxon>
        <taxon>Hyalomminae</taxon>
        <taxon>Hyalomma</taxon>
    </lineage>
</organism>
<gene>
    <name evidence="1" type="ORF">HPB50_005519</name>
</gene>
<accession>A0ACB7TBD2</accession>
<proteinExistence type="predicted"/>
<evidence type="ECO:0000313" key="1">
    <source>
        <dbReference type="EMBL" id="KAH6944837.1"/>
    </source>
</evidence>
<comment type="caution">
    <text evidence="1">The sequence shown here is derived from an EMBL/GenBank/DDBJ whole genome shotgun (WGS) entry which is preliminary data.</text>
</comment>
<sequence length="91" mass="9811">MPGCSSLVLDIRNSPSGGGERAPDNCETTASTQDQHGQRQDEARAAPPLIRPCQVARKARLGAVGDESQTRVPYSGRSRRVPRTGTQKHTE</sequence>
<evidence type="ECO:0000313" key="2">
    <source>
        <dbReference type="Proteomes" id="UP000821845"/>
    </source>
</evidence>
<protein>
    <submittedName>
        <fullName evidence="1">Uncharacterized protein</fullName>
    </submittedName>
</protein>
<name>A0ACB7TBD2_HYAAI</name>
<keyword evidence="2" id="KW-1185">Reference proteome</keyword>